<evidence type="ECO:0000313" key="1">
    <source>
        <dbReference type="EMBL" id="KIE05813.1"/>
    </source>
</evidence>
<name>A0A0C1QP19_9RICK</name>
<accession>A0A0C1QP19</accession>
<gene>
    <name evidence="1" type="ORF">NF27_CK00060</name>
</gene>
<protein>
    <recommendedName>
        <fullName evidence="3">Transposase</fullName>
    </recommendedName>
</protein>
<reference evidence="1 2" key="1">
    <citation type="submission" date="2014-11" db="EMBL/GenBank/DDBJ databases">
        <title>A Rickettsiales Symbiont of Amoebae With Ancient Features.</title>
        <authorList>
            <person name="Schulz F."/>
            <person name="Martijn J."/>
            <person name="Wascher F."/>
            <person name="Kostanjsek R."/>
            <person name="Ettema T.J."/>
            <person name="Horn M."/>
        </authorList>
    </citation>
    <scope>NUCLEOTIDE SEQUENCE [LARGE SCALE GENOMIC DNA]</scope>
    <source>
        <strain evidence="1 2">UWC36</strain>
    </source>
</reference>
<evidence type="ECO:0008006" key="3">
    <source>
        <dbReference type="Google" id="ProtNLM"/>
    </source>
</evidence>
<comment type="caution">
    <text evidence="1">The sequence shown here is derived from an EMBL/GenBank/DDBJ whole genome shotgun (WGS) entry which is preliminary data.</text>
</comment>
<organism evidence="1 2">
    <name type="scientific">Candidatus Jidaibacter acanthamoebae</name>
    <dbReference type="NCBI Taxonomy" id="86105"/>
    <lineage>
        <taxon>Bacteria</taxon>
        <taxon>Pseudomonadati</taxon>
        <taxon>Pseudomonadota</taxon>
        <taxon>Alphaproteobacteria</taxon>
        <taxon>Rickettsiales</taxon>
        <taxon>Candidatus Midichloriaceae</taxon>
        <taxon>Candidatus Jidaibacter</taxon>
    </lineage>
</organism>
<keyword evidence="2" id="KW-1185">Reference proteome</keyword>
<dbReference type="EMBL" id="JSWE01000062">
    <property type="protein sequence ID" value="KIE05813.1"/>
    <property type="molecule type" value="Genomic_DNA"/>
</dbReference>
<sequence length="43" mass="5646">MHMRKYQPIDFKRRHYEGEIILLCVRWYFRYRVSYRNLSEMME</sequence>
<dbReference type="AlphaFoldDB" id="A0A0C1QP19"/>
<evidence type="ECO:0000313" key="2">
    <source>
        <dbReference type="Proteomes" id="UP000031258"/>
    </source>
</evidence>
<dbReference type="Proteomes" id="UP000031258">
    <property type="component" value="Unassembled WGS sequence"/>
</dbReference>
<proteinExistence type="predicted"/>